<feature type="non-terminal residue" evidence="5">
    <location>
        <position position="1"/>
    </location>
</feature>
<keyword evidence="2" id="KW-0159">Chromosome partition</keyword>
<dbReference type="Proteomes" id="UP001200034">
    <property type="component" value="Unassembled WGS sequence"/>
</dbReference>
<gene>
    <name evidence="5" type="ORF">KR093_000747</name>
</gene>
<evidence type="ECO:0000256" key="1">
    <source>
        <dbReference type="ARBA" id="ARBA00010845"/>
    </source>
</evidence>
<feature type="compositionally biased region" description="Polar residues" evidence="3">
    <location>
        <begin position="322"/>
        <end position="343"/>
    </location>
</feature>
<reference evidence="5" key="1">
    <citation type="journal article" date="2021" name="Mol. Ecol. Resour.">
        <title>Phylogenomic analyses of the genus Drosophila reveals genomic signals of climate adaptation.</title>
        <authorList>
            <person name="Li F."/>
            <person name="Rane R.V."/>
            <person name="Luria V."/>
            <person name="Xiong Z."/>
            <person name="Chen J."/>
            <person name="Li Z."/>
            <person name="Catullo R.A."/>
            <person name="Griffin P.C."/>
            <person name="Schiffer M."/>
            <person name="Pearce S."/>
            <person name="Lee S.F."/>
            <person name="McElroy K."/>
            <person name="Stocker A."/>
            <person name="Shirriffs J."/>
            <person name="Cockerell F."/>
            <person name="Coppin C."/>
            <person name="Sgro C.M."/>
            <person name="Karger A."/>
            <person name="Cain J.W."/>
            <person name="Weber J.A."/>
            <person name="Santpere G."/>
            <person name="Kirschner M.W."/>
            <person name="Hoffmann A.A."/>
            <person name="Oakeshott J.G."/>
            <person name="Zhang G."/>
        </authorList>
    </citation>
    <scope>NUCLEOTIDE SEQUENCE</scope>
    <source>
        <strain evidence="5">BGI-SZ-2011g</strain>
    </source>
</reference>
<sequence>IGQVQSQRLLIKQMLETEVLLKRKLMEAHEKRLAETQYNENKLKIAIKNLLESLDLNADINISFLNTRPSQSQSPENGRSSKSSGRLCSEFKRSSVLLERNMPISPSRSRRSTNTQIEAESPNVPIPVEVVKTKTPEPRRLAELQTNFSPSSPIDVQPEEEEEQTVLPSPIVEVGLISIIEESESEENTLSSCVEIDESEHIIVNDTREESSLPLRDVTNTAARPSPKNPKPWSSPSCSNNLEHSIELVRHAPYNKSPIQLTVAHTSVHVDNLTPRRSQLSFSTFNPNVCQNGGCSTPVLEQHTPSGRVGAIAKLKPKKTKSTTYFQDSGEPSNSEVTISGRPSRSCRPKSLKEPSIRVKIRNETSAK</sequence>
<organism evidence="5 6">
    <name type="scientific">Drosophila rubida</name>
    <dbReference type="NCBI Taxonomy" id="30044"/>
    <lineage>
        <taxon>Eukaryota</taxon>
        <taxon>Metazoa</taxon>
        <taxon>Ecdysozoa</taxon>
        <taxon>Arthropoda</taxon>
        <taxon>Hexapoda</taxon>
        <taxon>Insecta</taxon>
        <taxon>Pterygota</taxon>
        <taxon>Neoptera</taxon>
        <taxon>Endopterygota</taxon>
        <taxon>Diptera</taxon>
        <taxon>Brachycera</taxon>
        <taxon>Muscomorpha</taxon>
        <taxon>Ephydroidea</taxon>
        <taxon>Drosophilidae</taxon>
        <taxon>Drosophila</taxon>
    </lineage>
</organism>
<evidence type="ECO:0000259" key="4">
    <source>
        <dbReference type="Pfam" id="PF07557"/>
    </source>
</evidence>
<evidence type="ECO:0000256" key="3">
    <source>
        <dbReference type="SAM" id="MobiDB-lite"/>
    </source>
</evidence>
<feature type="region of interest" description="Disordered" evidence="3">
    <location>
        <begin position="317"/>
        <end position="368"/>
    </location>
</feature>
<feature type="region of interest" description="Disordered" evidence="3">
    <location>
        <begin position="99"/>
        <end position="121"/>
    </location>
</feature>
<dbReference type="GO" id="GO:0005634">
    <property type="term" value="C:nucleus"/>
    <property type="evidence" value="ECO:0007669"/>
    <property type="project" value="InterPro"/>
</dbReference>
<feature type="domain" description="Shugoshin C-terminal" evidence="4">
    <location>
        <begin position="341"/>
        <end position="363"/>
    </location>
</feature>
<dbReference type="GO" id="GO:0045132">
    <property type="term" value="P:meiotic chromosome segregation"/>
    <property type="evidence" value="ECO:0007669"/>
    <property type="project" value="InterPro"/>
</dbReference>
<proteinExistence type="inferred from homology"/>
<accession>A0AAD4PFS2</accession>
<dbReference type="AlphaFoldDB" id="A0AAD4PFS2"/>
<evidence type="ECO:0000256" key="2">
    <source>
        <dbReference type="ARBA" id="ARBA00022829"/>
    </source>
</evidence>
<evidence type="ECO:0000313" key="6">
    <source>
        <dbReference type="Proteomes" id="UP001200034"/>
    </source>
</evidence>
<dbReference type="Pfam" id="PF07557">
    <property type="entry name" value="Shugoshin_C"/>
    <property type="match status" value="1"/>
</dbReference>
<feature type="non-terminal residue" evidence="5">
    <location>
        <position position="368"/>
    </location>
</feature>
<dbReference type="EMBL" id="JAJJHW010003889">
    <property type="protein sequence ID" value="KAH8354898.1"/>
    <property type="molecule type" value="Genomic_DNA"/>
</dbReference>
<evidence type="ECO:0000313" key="5">
    <source>
        <dbReference type="EMBL" id="KAH8354898.1"/>
    </source>
</evidence>
<feature type="compositionally biased region" description="Polar residues" evidence="3">
    <location>
        <begin position="104"/>
        <end position="118"/>
    </location>
</feature>
<keyword evidence="6" id="KW-1185">Reference proteome</keyword>
<feature type="region of interest" description="Disordered" evidence="3">
    <location>
        <begin position="67"/>
        <end position="87"/>
    </location>
</feature>
<dbReference type="GO" id="GO:0000775">
    <property type="term" value="C:chromosome, centromeric region"/>
    <property type="evidence" value="ECO:0007669"/>
    <property type="project" value="InterPro"/>
</dbReference>
<protein>
    <recommendedName>
        <fullName evidence="4">Shugoshin C-terminal domain-containing protein</fullName>
    </recommendedName>
</protein>
<feature type="compositionally biased region" description="Polar residues" evidence="3">
    <location>
        <begin position="67"/>
        <end position="86"/>
    </location>
</feature>
<name>A0AAD4PFS2_9MUSC</name>
<feature type="compositionally biased region" description="Basic and acidic residues" evidence="3">
    <location>
        <begin position="351"/>
        <end position="368"/>
    </location>
</feature>
<dbReference type="InterPro" id="IPR011515">
    <property type="entry name" value="Shugoshin_C"/>
</dbReference>
<comment type="caution">
    <text evidence="5">The sequence shown here is derived from an EMBL/GenBank/DDBJ whole genome shotgun (WGS) entry which is preliminary data.</text>
</comment>
<comment type="similarity">
    <text evidence="1">Belongs to the shugoshin family.</text>
</comment>
<feature type="region of interest" description="Disordered" evidence="3">
    <location>
        <begin position="206"/>
        <end position="238"/>
    </location>
</feature>